<dbReference type="Pfam" id="PF00651">
    <property type="entry name" value="BTB"/>
    <property type="match status" value="1"/>
</dbReference>
<organism evidence="2 3">
    <name type="scientific">Monilinia fructicola</name>
    <name type="common">Brown rot fungus</name>
    <name type="synonym">Ciboria fructicola</name>
    <dbReference type="NCBI Taxonomy" id="38448"/>
    <lineage>
        <taxon>Eukaryota</taxon>
        <taxon>Fungi</taxon>
        <taxon>Dikarya</taxon>
        <taxon>Ascomycota</taxon>
        <taxon>Pezizomycotina</taxon>
        <taxon>Leotiomycetes</taxon>
        <taxon>Helotiales</taxon>
        <taxon>Sclerotiniaceae</taxon>
        <taxon>Monilinia</taxon>
    </lineage>
</organism>
<dbReference type="PANTHER" id="PTHR47843:SF5">
    <property type="entry name" value="BTB_POZ DOMAIN PROTEIN"/>
    <property type="match status" value="1"/>
</dbReference>
<keyword evidence="3" id="KW-1185">Reference proteome</keyword>
<name>A0A5M9JLM4_MONFR</name>
<feature type="domain" description="BTB" evidence="1">
    <location>
        <begin position="35"/>
        <end position="98"/>
    </location>
</feature>
<proteinExistence type="predicted"/>
<dbReference type="VEuPathDB" id="FungiDB:MFRU_004g01120"/>
<dbReference type="SUPFAM" id="SSF54695">
    <property type="entry name" value="POZ domain"/>
    <property type="match status" value="1"/>
</dbReference>
<reference evidence="2 3" key="1">
    <citation type="submission" date="2019-06" db="EMBL/GenBank/DDBJ databases">
        <title>Genome Sequence of the Brown Rot Fungal Pathogen Monilinia fructicola.</title>
        <authorList>
            <person name="De Miccolis Angelini R.M."/>
            <person name="Landi L."/>
            <person name="Abate D."/>
            <person name="Pollastro S."/>
            <person name="Romanazzi G."/>
            <person name="Faretra F."/>
        </authorList>
    </citation>
    <scope>NUCLEOTIDE SEQUENCE [LARGE SCALE GENOMIC DNA]</scope>
    <source>
        <strain evidence="2 3">Mfrc123</strain>
    </source>
</reference>
<dbReference type="AlphaFoldDB" id="A0A5M9JLM4"/>
<accession>A0A5M9JLM4</accession>
<dbReference type="Gene3D" id="3.30.710.10">
    <property type="entry name" value="Potassium Channel Kv1.1, Chain A"/>
    <property type="match status" value="1"/>
</dbReference>
<dbReference type="Proteomes" id="UP000322873">
    <property type="component" value="Unassembled WGS sequence"/>
</dbReference>
<gene>
    <name evidence="2" type="ORF">EYC84_000944</name>
</gene>
<sequence>MISTKSKSTSLLQKFYSREGWPGKMTDTLNAIRALYDTGKYADMKISCEDRVFDVHRAVVCMRSPVIAAAMDNDHWEEAAKSEYHMGDDELPIVEAMIRNQPSEDGSQLGIDNAALPPSPSIPEADLIIEEIPPDPHAGGWSIAPSESPEVILWGRRQEGRYGFVPRIQPEVSPEPAIDSTPSSLLFNAKVYIIADKYMIPALKDLANEKCLRSVEAHWNTPEFSKVAELLWDNTAESDKLLRDAVVTAAATHGDGLLDRGDFVEFMSKHGDFAVEVMKKARDLPEKKKGKKGKRHALI</sequence>
<dbReference type="InterPro" id="IPR011333">
    <property type="entry name" value="SKP1/BTB/POZ_sf"/>
</dbReference>
<comment type="caution">
    <text evidence="2">The sequence shown here is derived from an EMBL/GenBank/DDBJ whole genome shotgun (WGS) entry which is preliminary data.</text>
</comment>
<dbReference type="CDD" id="cd18186">
    <property type="entry name" value="BTB_POZ_ZBTB_KLHL-like"/>
    <property type="match status" value="1"/>
</dbReference>
<evidence type="ECO:0000259" key="1">
    <source>
        <dbReference type="Pfam" id="PF00651"/>
    </source>
</evidence>
<evidence type="ECO:0000313" key="2">
    <source>
        <dbReference type="EMBL" id="KAA8569283.1"/>
    </source>
</evidence>
<dbReference type="EMBL" id="VICG01000008">
    <property type="protein sequence ID" value="KAA8569283.1"/>
    <property type="molecule type" value="Genomic_DNA"/>
</dbReference>
<dbReference type="PANTHER" id="PTHR47843">
    <property type="entry name" value="BTB DOMAIN-CONTAINING PROTEIN-RELATED"/>
    <property type="match status" value="1"/>
</dbReference>
<protein>
    <recommendedName>
        <fullName evidence="1">BTB domain-containing protein</fullName>
    </recommendedName>
</protein>
<evidence type="ECO:0000313" key="3">
    <source>
        <dbReference type="Proteomes" id="UP000322873"/>
    </source>
</evidence>
<dbReference type="InterPro" id="IPR000210">
    <property type="entry name" value="BTB/POZ_dom"/>
</dbReference>